<feature type="region of interest" description="Disordered" evidence="3">
    <location>
        <begin position="21"/>
        <end position="49"/>
    </location>
</feature>
<evidence type="ECO:0000256" key="2">
    <source>
        <dbReference type="ARBA" id="ARBA00023008"/>
    </source>
</evidence>
<evidence type="ECO:0000313" key="6">
    <source>
        <dbReference type="Proteomes" id="UP001430377"/>
    </source>
</evidence>
<dbReference type="AlphaFoldDB" id="A0AAW4PU73"/>
<feature type="domain" description="Blue (type 1) copper" evidence="4">
    <location>
        <begin position="48"/>
        <end position="133"/>
    </location>
</feature>
<reference evidence="5 6" key="1">
    <citation type="submission" date="2021-06" db="EMBL/GenBank/DDBJ databases">
        <title>Halomicroarcula sp. a new haloarchaeum isolated from saline soil.</title>
        <authorList>
            <person name="Duran-Viseras A."/>
            <person name="Sanchez-Porro C."/>
            <person name="Ventosa A."/>
        </authorList>
    </citation>
    <scope>NUCLEOTIDE SEQUENCE [LARGE SCALE GENOMIC DNA]</scope>
    <source>
        <strain evidence="5 6">F13</strain>
    </source>
</reference>
<protein>
    <submittedName>
        <fullName evidence="5">Cupredoxin domain-containing protein</fullName>
    </submittedName>
</protein>
<evidence type="ECO:0000256" key="1">
    <source>
        <dbReference type="ARBA" id="ARBA00022723"/>
    </source>
</evidence>
<dbReference type="GO" id="GO:0005507">
    <property type="term" value="F:copper ion binding"/>
    <property type="evidence" value="ECO:0007669"/>
    <property type="project" value="InterPro"/>
</dbReference>
<dbReference type="PROSITE" id="PS51257">
    <property type="entry name" value="PROKAR_LIPOPROTEIN"/>
    <property type="match status" value="1"/>
</dbReference>
<accession>A0AAW4PU73</accession>
<dbReference type="InterPro" id="IPR008972">
    <property type="entry name" value="Cupredoxin"/>
</dbReference>
<comment type="caution">
    <text evidence="5">The sequence shown here is derived from an EMBL/GenBank/DDBJ whole genome shotgun (WGS) entry which is preliminary data.</text>
</comment>
<gene>
    <name evidence="5" type="ORF">EGH21_17630</name>
</gene>
<dbReference type="Pfam" id="PF00127">
    <property type="entry name" value="Copper-bind"/>
    <property type="match status" value="1"/>
</dbReference>
<feature type="compositionally biased region" description="Gly residues" evidence="3">
    <location>
        <begin position="21"/>
        <end position="40"/>
    </location>
</feature>
<keyword evidence="2" id="KW-0186">Copper</keyword>
<dbReference type="RefSeq" id="WP_220619771.1">
    <property type="nucleotide sequence ID" value="NZ_RKLR01000008.1"/>
</dbReference>
<name>A0AAW4PU73_9EURY</name>
<dbReference type="PANTHER" id="PTHR36507:SF1">
    <property type="entry name" value="BLL1555 PROTEIN"/>
    <property type="match status" value="1"/>
</dbReference>
<keyword evidence="1" id="KW-0479">Metal-binding</keyword>
<dbReference type="EMBL" id="RKLR01000008">
    <property type="protein sequence ID" value="MBX0324851.1"/>
    <property type="molecule type" value="Genomic_DNA"/>
</dbReference>
<dbReference type="InterPro" id="IPR000923">
    <property type="entry name" value="BlueCu_1"/>
</dbReference>
<evidence type="ECO:0000313" key="5">
    <source>
        <dbReference type="EMBL" id="MBX0324851.1"/>
    </source>
</evidence>
<dbReference type="Gene3D" id="2.60.40.420">
    <property type="entry name" value="Cupredoxins - blue copper proteins"/>
    <property type="match status" value="1"/>
</dbReference>
<proteinExistence type="predicted"/>
<sequence>MDRRRFLATSVAFATVSIAGCTGGNGNNEGTEPGDGGQNENGGSEADATVTAVDVTFDPIRLEVEPGTTVEWVNEDDFAHDVTSEQFHDAAADWDVAKDLPAGATVSNTFDSEGIYEYYCTIHGQSNQCGVVLVGDVSLDASLPCE</sequence>
<organism evidence="5 6">
    <name type="scientific">Haloarcula rubra</name>
    <dbReference type="NCBI Taxonomy" id="2487747"/>
    <lineage>
        <taxon>Archaea</taxon>
        <taxon>Methanobacteriati</taxon>
        <taxon>Methanobacteriota</taxon>
        <taxon>Stenosarchaea group</taxon>
        <taxon>Halobacteria</taxon>
        <taxon>Halobacteriales</taxon>
        <taxon>Haloarculaceae</taxon>
        <taxon>Haloarcula</taxon>
    </lineage>
</organism>
<dbReference type="Proteomes" id="UP001430377">
    <property type="component" value="Unassembled WGS sequence"/>
</dbReference>
<dbReference type="SUPFAM" id="SSF49503">
    <property type="entry name" value="Cupredoxins"/>
    <property type="match status" value="1"/>
</dbReference>
<evidence type="ECO:0000256" key="3">
    <source>
        <dbReference type="SAM" id="MobiDB-lite"/>
    </source>
</evidence>
<keyword evidence="6" id="KW-1185">Reference proteome</keyword>
<dbReference type="InterPro" id="IPR052721">
    <property type="entry name" value="ET_Amicyanin"/>
</dbReference>
<dbReference type="GO" id="GO:0009055">
    <property type="term" value="F:electron transfer activity"/>
    <property type="evidence" value="ECO:0007669"/>
    <property type="project" value="InterPro"/>
</dbReference>
<dbReference type="PANTHER" id="PTHR36507">
    <property type="entry name" value="BLL1555 PROTEIN"/>
    <property type="match status" value="1"/>
</dbReference>
<evidence type="ECO:0000259" key="4">
    <source>
        <dbReference type="Pfam" id="PF00127"/>
    </source>
</evidence>